<keyword evidence="3" id="KW-1185">Reference proteome</keyword>
<proteinExistence type="predicted"/>
<evidence type="ECO:0000256" key="1">
    <source>
        <dbReference type="SAM" id="MobiDB-lite"/>
    </source>
</evidence>
<dbReference type="Proteomes" id="UP000823388">
    <property type="component" value="Chromosome 9K"/>
</dbReference>
<dbReference type="EMBL" id="CM029053">
    <property type="protein sequence ID" value="KAG2551864.1"/>
    <property type="molecule type" value="Genomic_DNA"/>
</dbReference>
<feature type="region of interest" description="Disordered" evidence="1">
    <location>
        <begin position="63"/>
        <end position="85"/>
    </location>
</feature>
<sequence>MADYCHTSMPELDDVHRLLPPEILEDIGIIVDPAEQQLLDVVEDLAARLPVVLGGSDPNIASSRRPHANAARGLGGTGIVLTGPRGNNVRRRAAVPLPAPPLNSPAPPVPRWHAMAGVRNDMVFAPAPMPLGASAQPTTVRRGAGTGVFLPRTEGSSSCRTAKAAARPPGNGQDSPRCFHRRGQQQAATVAVKTMHPVAGQIVMEQNYLGVHARPVFSRATTGTSLFLRHESYSNHGSFQALHACIAP</sequence>
<evidence type="ECO:0000313" key="3">
    <source>
        <dbReference type="Proteomes" id="UP000823388"/>
    </source>
</evidence>
<reference evidence="2" key="1">
    <citation type="submission" date="2020-05" db="EMBL/GenBank/DDBJ databases">
        <title>WGS assembly of Panicum virgatum.</title>
        <authorList>
            <person name="Lovell J.T."/>
            <person name="Jenkins J."/>
            <person name="Shu S."/>
            <person name="Juenger T.E."/>
            <person name="Schmutz J."/>
        </authorList>
    </citation>
    <scope>NUCLEOTIDE SEQUENCE</scope>
    <source>
        <strain evidence="2">AP13</strain>
    </source>
</reference>
<dbReference type="AlphaFoldDB" id="A0A8T0NYZ1"/>
<gene>
    <name evidence="2" type="ORF">PVAP13_9KG446800</name>
</gene>
<name>A0A8T0NYZ1_PANVG</name>
<comment type="caution">
    <text evidence="2">The sequence shown here is derived from an EMBL/GenBank/DDBJ whole genome shotgun (WGS) entry which is preliminary data.</text>
</comment>
<evidence type="ECO:0000313" key="2">
    <source>
        <dbReference type="EMBL" id="KAG2551864.1"/>
    </source>
</evidence>
<accession>A0A8T0NYZ1</accession>
<protein>
    <submittedName>
        <fullName evidence="2">Uncharacterized protein</fullName>
    </submittedName>
</protein>
<feature type="region of interest" description="Disordered" evidence="1">
    <location>
        <begin position="149"/>
        <end position="177"/>
    </location>
</feature>
<organism evidence="2 3">
    <name type="scientific">Panicum virgatum</name>
    <name type="common">Blackwell switchgrass</name>
    <dbReference type="NCBI Taxonomy" id="38727"/>
    <lineage>
        <taxon>Eukaryota</taxon>
        <taxon>Viridiplantae</taxon>
        <taxon>Streptophyta</taxon>
        <taxon>Embryophyta</taxon>
        <taxon>Tracheophyta</taxon>
        <taxon>Spermatophyta</taxon>
        <taxon>Magnoliopsida</taxon>
        <taxon>Liliopsida</taxon>
        <taxon>Poales</taxon>
        <taxon>Poaceae</taxon>
        <taxon>PACMAD clade</taxon>
        <taxon>Panicoideae</taxon>
        <taxon>Panicodae</taxon>
        <taxon>Paniceae</taxon>
        <taxon>Panicinae</taxon>
        <taxon>Panicum</taxon>
        <taxon>Panicum sect. Hiantes</taxon>
    </lineage>
</organism>